<sequence length="341" mass="36492">MLWKDNEDVYYSAYPSTATGVQLDRILPYAGIRRNPATRAIGTIQLAGTANYTVPAGFAVATDTDIFFLTTNDITLDSNGTGTGTIVAQSPGEQGNVGANVITVIVNPDANIDSVTNPEATEGGREKETTQEARERFYASREGLGSRTEPSIRSAILDVPDVRAVYVKNNPSNTTDPYGTPPKSYQTFVLGGSDAGVAQAILNTGSLGIQPYGTTQVILKDDSDNDQVIGFTRATEVPIYVRVTVTKNSLFPADGVEKIKSSIIRYIGGENKSGSVYTGLNMGDTVTLSRLIARAYQVEGIEDIYIEISKDGVTYSDTNISIDILEVAQVNHADIEVAVNV</sequence>
<feature type="region of interest" description="Disordered" evidence="1">
    <location>
        <begin position="112"/>
        <end position="132"/>
    </location>
</feature>
<gene>
    <name evidence="3" type="ORF">ACFODW_09255</name>
</gene>
<dbReference type="EMBL" id="JBHRRZ010000015">
    <property type="protein sequence ID" value="MFC2948525.1"/>
    <property type="molecule type" value="Genomic_DNA"/>
</dbReference>
<dbReference type="Pfam" id="PF04865">
    <property type="entry name" value="Baseplate_J"/>
    <property type="match status" value="1"/>
</dbReference>
<feature type="domain" description="Baseplate protein J-like barrel" evidence="2">
    <location>
        <begin position="43"/>
        <end position="124"/>
    </location>
</feature>
<feature type="compositionally biased region" description="Basic and acidic residues" evidence="1">
    <location>
        <begin position="122"/>
        <end position="132"/>
    </location>
</feature>
<comment type="caution">
    <text evidence="3">The sequence shown here is derived from an EMBL/GenBank/DDBJ whole genome shotgun (WGS) entry which is preliminary data.</text>
</comment>
<dbReference type="PANTHER" id="PTHR37829:SF3">
    <property type="entry name" value="PROTEIN JAYE-RELATED"/>
    <property type="match status" value="1"/>
</dbReference>
<dbReference type="RefSeq" id="WP_390305609.1">
    <property type="nucleotide sequence ID" value="NZ_JBHRRZ010000015.1"/>
</dbReference>
<evidence type="ECO:0000313" key="4">
    <source>
        <dbReference type="Proteomes" id="UP001595387"/>
    </source>
</evidence>
<dbReference type="Proteomes" id="UP001595387">
    <property type="component" value="Unassembled WGS sequence"/>
</dbReference>
<reference evidence="4" key="1">
    <citation type="journal article" date="2019" name="Int. J. Syst. Evol. Microbiol.">
        <title>The Global Catalogue of Microorganisms (GCM) 10K type strain sequencing project: providing services to taxonomists for standard genome sequencing and annotation.</title>
        <authorList>
            <consortium name="The Broad Institute Genomics Platform"/>
            <consortium name="The Broad Institute Genome Sequencing Center for Infectious Disease"/>
            <person name="Wu L."/>
            <person name="Ma J."/>
        </authorList>
    </citation>
    <scope>NUCLEOTIDE SEQUENCE [LARGE SCALE GENOMIC DNA]</scope>
    <source>
        <strain evidence="4">KCTC 13193</strain>
    </source>
</reference>
<evidence type="ECO:0000313" key="3">
    <source>
        <dbReference type="EMBL" id="MFC2948525.1"/>
    </source>
</evidence>
<dbReference type="InterPro" id="IPR006949">
    <property type="entry name" value="Barrel_Baseplate_J-like"/>
</dbReference>
<proteinExistence type="predicted"/>
<name>A0ABV7A6J7_9BACI</name>
<dbReference type="InterPro" id="IPR052399">
    <property type="entry name" value="Phage_Baseplate_Assmbl_Protein"/>
</dbReference>
<evidence type="ECO:0000256" key="1">
    <source>
        <dbReference type="SAM" id="MobiDB-lite"/>
    </source>
</evidence>
<organism evidence="3 4">
    <name type="scientific">Virgibacillus sediminis</name>
    <dbReference type="NCBI Taxonomy" id="202260"/>
    <lineage>
        <taxon>Bacteria</taxon>
        <taxon>Bacillati</taxon>
        <taxon>Bacillota</taxon>
        <taxon>Bacilli</taxon>
        <taxon>Bacillales</taxon>
        <taxon>Bacillaceae</taxon>
        <taxon>Virgibacillus</taxon>
    </lineage>
</organism>
<evidence type="ECO:0000259" key="2">
    <source>
        <dbReference type="Pfam" id="PF04865"/>
    </source>
</evidence>
<protein>
    <submittedName>
        <fullName evidence="3">Baseplate J/gp47 family protein</fullName>
    </submittedName>
</protein>
<dbReference type="PANTHER" id="PTHR37829">
    <property type="entry name" value="PHAGE-LIKE ELEMENT PBSX PROTEIN XKDT"/>
    <property type="match status" value="1"/>
</dbReference>
<keyword evidence="4" id="KW-1185">Reference proteome</keyword>
<accession>A0ABV7A6J7</accession>